<evidence type="ECO:0000313" key="2">
    <source>
        <dbReference type="EMBL" id="TDR41167.1"/>
    </source>
</evidence>
<keyword evidence="3" id="KW-1185">Reference proteome</keyword>
<comment type="caution">
    <text evidence="2">The sequence shown here is derived from an EMBL/GenBank/DDBJ whole genome shotgun (WGS) entry which is preliminary data.</text>
</comment>
<dbReference type="AlphaFoldDB" id="A0A4R6YSS3"/>
<accession>A0A4R6YSS3</accession>
<organism evidence="2 3">
    <name type="scientific">Tahibacter aquaticus</name>
    <dbReference type="NCBI Taxonomy" id="520092"/>
    <lineage>
        <taxon>Bacteria</taxon>
        <taxon>Pseudomonadati</taxon>
        <taxon>Pseudomonadota</taxon>
        <taxon>Gammaproteobacteria</taxon>
        <taxon>Lysobacterales</taxon>
        <taxon>Rhodanobacteraceae</taxon>
        <taxon>Tahibacter</taxon>
    </lineage>
</organism>
<feature type="signal peptide" evidence="1">
    <location>
        <begin position="1"/>
        <end position="23"/>
    </location>
</feature>
<evidence type="ECO:0000313" key="3">
    <source>
        <dbReference type="Proteomes" id="UP000295293"/>
    </source>
</evidence>
<dbReference type="EMBL" id="SNZH01000011">
    <property type="protein sequence ID" value="TDR41167.1"/>
    <property type="molecule type" value="Genomic_DNA"/>
</dbReference>
<proteinExistence type="predicted"/>
<gene>
    <name evidence="2" type="ORF">DFR29_11179</name>
</gene>
<dbReference type="Proteomes" id="UP000295293">
    <property type="component" value="Unassembled WGS sequence"/>
</dbReference>
<reference evidence="2 3" key="1">
    <citation type="submission" date="2019-03" db="EMBL/GenBank/DDBJ databases">
        <title>Genomic Encyclopedia of Type Strains, Phase IV (KMG-IV): sequencing the most valuable type-strain genomes for metagenomic binning, comparative biology and taxonomic classification.</title>
        <authorList>
            <person name="Goeker M."/>
        </authorList>
    </citation>
    <scope>NUCLEOTIDE SEQUENCE [LARGE SCALE GENOMIC DNA]</scope>
    <source>
        <strain evidence="2 3">DSM 21667</strain>
    </source>
</reference>
<sequence length="125" mass="13058">MRRFHLATCALAAALGAASFARAEQAAPLASTGAGDTECTPLTIGAPFIGPAQSVAEAEAESLQQLKGATGVPQRPFGFANAAWLDLKAGMKPGDRLHRYNIGDEGGHLVLRNGCLVGRLMEWAR</sequence>
<keyword evidence="1" id="KW-0732">Signal</keyword>
<feature type="chain" id="PRO_5020820296" description="Nickel/cobalt transporter regulator" evidence="1">
    <location>
        <begin position="24"/>
        <end position="125"/>
    </location>
</feature>
<evidence type="ECO:0000256" key="1">
    <source>
        <dbReference type="SAM" id="SignalP"/>
    </source>
</evidence>
<protein>
    <recommendedName>
        <fullName evidence="4">Nickel/cobalt transporter regulator</fullName>
    </recommendedName>
</protein>
<name>A0A4R6YSS3_9GAMM</name>
<evidence type="ECO:0008006" key="4">
    <source>
        <dbReference type="Google" id="ProtNLM"/>
    </source>
</evidence>